<proteinExistence type="predicted"/>
<reference evidence="1 2" key="1">
    <citation type="submission" date="2020-03" db="EMBL/GenBank/DDBJ databases">
        <title>Genomic Encyclopedia of Type Strains, Phase IV (KMG-IV): sequencing the most valuable type-strain genomes for metagenomic binning, comparative biology and taxonomic classification.</title>
        <authorList>
            <person name="Goeker M."/>
        </authorList>
    </citation>
    <scope>NUCLEOTIDE SEQUENCE [LARGE SCALE GENOMIC DNA]</scope>
    <source>
        <strain evidence="1 2">DSM 105096</strain>
    </source>
</reference>
<organism evidence="1 2">
    <name type="scientific">Neolewinella antarctica</name>
    <dbReference type="NCBI Taxonomy" id="442734"/>
    <lineage>
        <taxon>Bacteria</taxon>
        <taxon>Pseudomonadati</taxon>
        <taxon>Bacteroidota</taxon>
        <taxon>Saprospiria</taxon>
        <taxon>Saprospirales</taxon>
        <taxon>Lewinellaceae</taxon>
        <taxon>Neolewinella</taxon>
    </lineage>
</organism>
<protein>
    <submittedName>
        <fullName evidence="1">Uncharacterized protein</fullName>
    </submittedName>
</protein>
<evidence type="ECO:0000313" key="2">
    <source>
        <dbReference type="Proteomes" id="UP000770785"/>
    </source>
</evidence>
<dbReference type="EMBL" id="JAATJH010000004">
    <property type="protein sequence ID" value="NJC27018.1"/>
    <property type="molecule type" value="Genomic_DNA"/>
</dbReference>
<name>A0ABX0XDY6_9BACT</name>
<gene>
    <name evidence="1" type="ORF">GGR27_002531</name>
</gene>
<accession>A0ABX0XDY6</accession>
<evidence type="ECO:0000313" key="1">
    <source>
        <dbReference type="EMBL" id="NJC27018.1"/>
    </source>
</evidence>
<keyword evidence="2" id="KW-1185">Reference proteome</keyword>
<dbReference type="RefSeq" id="WP_168037780.1">
    <property type="nucleotide sequence ID" value="NZ_JAATJH010000004.1"/>
</dbReference>
<sequence>MDKPDVIEAINRTKDDSKDLFTRLIQAMAKTDGGDATDLDTLFTTVHETPRSVDFVETKIKGSRFKSWLRLFAVRSSSGVYFITGGAIKLERTLQDHPATQRELDKVRAAARHFRKEDPDKFFELYEFHLHP</sequence>
<comment type="caution">
    <text evidence="1">The sequence shown here is derived from an EMBL/GenBank/DDBJ whole genome shotgun (WGS) entry which is preliminary data.</text>
</comment>
<dbReference type="Proteomes" id="UP000770785">
    <property type="component" value="Unassembled WGS sequence"/>
</dbReference>